<accession>U9T4W1</accession>
<dbReference type="HOGENOM" id="CLU_1982755_0_0_1"/>
<keyword evidence="1" id="KW-1133">Transmembrane helix</keyword>
<keyword evidence="1" id="KW-0472">Membrane</keyword>
<feature type="transmembrane region" description="Helical" evidence="1">
    <location>
        <begin position="20"/>
        <end position="41"/>
    </location>
</feature>
<name>U9T4W1_RHIID</name>
<protein>
    <submittedName>
        <fullName evidence="2">Uncharacterized protein</fullName>
    </submittedName>
</protein>
<keyword evidence="1" id="KW-0812">Transmembrane</keyword>
<dbReference type="AlphaFoldDB" id="U9T4W1"/>
<organism evidence="2">
    <name type="scientific">Rhizophagus irregularis (strain DAOM 181602 / DAOM 197198 / MUCL 43194)</name>
    <name type="common">Arbuscular mycorrhizal fungus</name>
    <name type="synonym">Glomus intraradices</name>
    <dbReference type="NCBI Taxonomy" id="747089"/>
    <lineage>
        <taxon>Eukaryota</taxon>
        <taxon>Fungi</taxon>
        <taxon>Fungi incertae sedis</taxon>
        <taxon>Mucoromycota</taxon>
        <taxon>Glomeromycotina</taxon>
        <taxon>Glomeromycetes</taxon>
        <taxon>Glomerales</taxon>
        <taxon>Glomeraceae</taxon>
        <taxon>Rhizophagus</taxon>
    </lineage>
</organism>
<proteinExistence type="predicted"/>
<evidence type="ECO:0000256" key="1">
    <source>
        <dbReference type="SAM" id="Phobius"/>
    </source>
</evidence>
<evidence type="ECO:0000313" key="2">
    <source>
        <dbReference type="EMBL" id="ESA02412.1"/>
    </source>
</evidence>
<reference evidence="2" key="1">
    <citation type="submission" date="2013-07" db="EMBL/GenBank/DDBJ databases">
        <title>The genome of an arbuscular mycorrhizal fungus provides insights into the evolution of the oldest plant symbiosis.</title>
        <authorList>
            <consortium name="DOE Joint Genome Institute"/>
            <person name="Tisserant E."/>
            <person name="Malbreil M."/>
            <person name="Kuo A."/>
            <person name="Kohler A."/>
            <person name="Symeonidi A."/>
            <person name="Balestrini R."/>
            <person name="Charron P."/>
            <person name="Duensing N."/>
            <person name="Frei-dit-Frey N."/>
            <person name="Gianinazzi-Pearson V."/>
            <person name="Gilbert B."/>
            <person name="Handa Y."/>
            <person name="Hijri M."/>
            <person name="Kaul R."/>
            <person name="Kawaguchi M."/>
            <person name="Krajinski F."/>
            <person name="Lammers P."/>
            <person name="Lapierre D."/>
            <person name="Masclaux F.G."/>
            <person name="Murat C."/>
            <person name="Morin E."/>
            <person name="Ndikumana S."/>
            <person name="Pagni M."/>
            <person name="Petitpierre D."/>
            <person name="Requena N."/>
            <person name="Rosikiewicz P."/>
            <person name="Riley R."/>
            <person name="Saito K."/>
            <person name="San Clemente H."/>
            <person name="Shapiro H."/>
            <person name="van Tuinen D."/>
            <person name="Becard G."/>
            <person name="Bonfante P."/>
            <person name="Paszkowski U."/>
            <person name="Shachar-Hill Y."/>
            <person name="Young J.P."/>
            <person name="Sanders I.R."/>
            <person name="Henrissat B."/>
            <person name="Rensing S.A."/>
            <person name="Grigoriev I.V."/>
            <person name="Corradi N."/>
            <person name="Roux C."/>
            <person name="Martin F."/>
        </authorList>
    </citation>
    <scope>NUCLEOTIDE SEQUENCE</scope>
    <source>
        <strain evidence="2">DAOM 197198</strain>
    </source>
</reference>
<dbReference type="EMBL" id="KI295747">
    <property type="protein sequence ID" value="ESA02412.1"/>
    <property type="molecule type" value="Genomic_DNA"/>
</dbReference>
<sequence>MVSFEATTSKHLLIFFEKKSFFFFISTFLPFRFWIDITFNLPFRLLIVIKHPFFALNAGQDAHNSGQNRHNSGRGAYFWGYQLQSAFRSAYYRLQSFISDQYIMASTLDFRSTHSKLSTLDTDLSW</sequence>
<gene>
    <name evidence="2" type="ORF">GLOINDRAFT_6550</name>
</gene>